<evidence type="ECO:0000313" key="3">
    <source>
        <dbReference type="Proteomes" id="UP001163846"/>
    </source>
</evidence>
<dbReference type="AlphaFoldDB" id="A0AA38NZ02"/>
<sequence length="209" mass="23359">MAKRPNCALHRLFARRRSRPTSRADGPGYLYAFVDHGHLWKLGMTNNFDRRKAEWDRRCPSPDRRWMPPIAVRRRRRADLAFAAFGAGETTSRSSSFPLNGHSYGEELSCRYFLGLQGRELSPDSCSVPVWLSSAKFFFIGSSSTNVSTNGSLAHAYCFIVIWVDADADGDMEVDGGGDLETFDLNLTEAGNDTQEPPPLSASRRCITM</sequence>
<keyword evidence="3" id="KW-1185">Reference proteome</keyword>
<evidence type="ECO:0000313" key="2">
    <source>
        <dbReference type="EMBL" id="KAJ3833227.1"/>
    </source>
</evidence>
<gene>
    <name evidence="2" type="ORF">F5878DRAFT_646116</name>
</gene>
<name>A0AA38NZ02_9AGAR</name>
<reference evidence="2" key="1">
    <citation type="submission" date="2022-08" db="EMBL/GenBank/DDBJ databases">
        <authorList>
            <consortium name="DOE Joint Genome Institute"/>
            <person name="Min B."/>
            <person name="Riley R."/>
            <person name="Sierra-Patev S."/>
            <person name="Naranjo-Ortiz M."/>
            <person name="Looney B."/>
            <person name="Konkel Z."/>
            <person name="Slot J.C."/>
            <person name="Sakamoto Y."/>
            <person name="Steenwyk J.L."/>
            <person name="Rokas A."/>
            <person name="Carro J."/>
            <person name="Camarero S."/>
            <person name="Ferreira P."/>
            <person name="Molpeceres G."/>
            <person name="Ruiz-Duenas F.J."/>
            <person name="Serrano A."/>
            <person name="Henrissat B."/>
            <person name="Drula E."/>
            <person name="Hughes K.W."/>
            <person name="Mata J.L."/>
            <person name="Ishikawa N.K."/>
            <person name="Vargas-Isla R."/>
            <person name="Ushijima S."/>
            <person name="Smith C.A."/>
            <person name="Ahrendt S."/>
            <person name="Andreopoulos W."/>
            <person name="He G."/>
            <person name="Labutti K."/>
            <person name="Lipzen A."/>
            <person name="Ng V."/>
            <person name="Sandor L."/>
            <person name="Barry K."/>
            <person name="Martinez A.T."/>
            <person name="Xiao Y."/>
            <person name="Gibbons J.G."/>
            <person name="Terashima K."/>
            <person name="Hibbett D.S."/>
            <person name="Grigoriev I.V."/>
        </authorList>
    </citation>
    <scope>NUCLEOTIDE SEQUENCE</scope>
    <source>
        <strain evidence="2">TFB9207</strain>
    </source>
</reference>
<protein>
    <submittedName>
        <fullName evidence="2">Uncharacterized protein</fullName>
    </submittedName>
</protein>
<organism evidence="2 3">
    <name type="scientific">Lentinula raphanica</name>
    <dbReference type="NCBI Taxonomy" id="153919"/>
    <lineage>
        <taxon>Eukaryota</taxon>
        <taxon>Fungi</taxon>
        <taxon>Dikarya</taxon>
        <taxon>Basidiomycota</taxon>
        <taxon>Agaricomycotina</taxon>
        <taxon>Agaricomycetes</taxon>
        <taxon>Agaricomycetidae</taxon>
        <taxon>Agaricales</taxon>
        <taxon>Marasmiineae</taxon>
        <taxon>Omphalotaceae</taxon>
        <taxon>Lentinula</taxon>
    </lineage>
</organism>
<evidence type="ECO:0000256" key="1">
    <source>
        <dbReference type="SAM" id="MobiDB-lite"/>
    </source>
</evidence>
<dbReference type="EMBL" id="MU806743">
    <property type="protein sequence ID" value="KAJ3833227.1"/>
    <property type="molecule type" value="Genomic_DNA"/>
</dbReference>
<feature type="region of interest" description="Disordered" evidence="1">
    <location>
        <begin position="189"/>
        <end position="209"/>
    </location>
</feature>
<proteinExistence type="predicted"/>
<dbReference type="Proteomes" id="UP001163846">
    <property type="component" value="Unassembled WGS sequence"/>
</dbReference>
<comment type="caution">
    <text evidence="2">The sequence shown here is derived from an EMBL/GenBank/DDBJ whole genome shotgun (WGS) entry which is preliminary data.</text>
</comment>
<accession>A0AA38NZ02</accession>